<evidence type="ECO:0000259" key="1">
    <source>
        <dbReference type="Pfam" id="PF01261"/>
    </source>
</evidence>
<dbReference type="PANTHER" id="PTHR12110">
    <property type="entry name" value="HYDROXYPYRUVATE ISOMERASE"/>
    <property type="match status" value="1"/>
</dbReference>
<dbReference type="Pfam" id="PF01261">
    <property type="entry name" value="AP_endonuc_2"/>
    <property type="match status" value="1"/>
</dbReference>
<dbReference type="InterPro" id="IPR013022">
    <property type="entry name" value="Xyl_isomerase-like_TIM-brl"/>
</dbReference>
<proteinExistence type="predicted"/>
<dbReference type="InterPro" id="IPR036237">
    <property type="entry name" value="Xyl_isomerase-like_sf"/>
</dbReference>
<feature type="domain" description="Xylose isomerase-like TIM barrel" evidence="1">
    <location>
        <begin position="18"/>
        <end position="227"/>
    </location>
</feature>
<accession>A0A6J7WXQ6</accession>
<dbReference type="PANTHER" id="PTHR12110:SF41">
    <property type="entry name" value="INOSOSE DEHYDRATASE"/>
    <property type="match status" value="1"/>
</dbReference>
<sequence length="250" mass="29050">MKLAVTDLGFDGIETVADKLQEYGIEYIEVIPTKIKPYYALSQTDMVMYKDILADYNLKPYSFLSLFYGIDIKDLRPTDIILTQFNTLINYAKAVGVKKLIFGSPGLRKKIKGWEYFVEDLFTELDKMLKGTGISVIIEPVSKELGAEFWNDTKEVVDFIQYFDLKNIYTMIDTQNVMLQGEDPSSVYNQYKHRIKHIHIAEPGFGKLKNLETHMKFSNAIRDYRDVITHEITVKEEFLQSIKTFSEIYK</sequence>
<dbReference type="Gene3D" id="3.20.20.150">
    <property type="entry name" value="Divalent-metal-dependent TIM barrel enzymes"/>
    <property type="match status" value="1"/>
</dbReference>
<dbReference type="EMBL" id="LR798294">
    <property type="protein sequence ID" value="CAB5221675.1"/>
    <property type="molecule type" value="Genomic_DNA"/>
</dbReference>
<dbReference type="SUPFAM" id="SSF51658">
    <property type="entry name" value="Xylose isomerase-like"/>
    <property type="match status" value="1"/>
</dbReference>
<gene>
    <name evidence="2" type="ORF">UFOVP242_18</name>
</gene>
<organism evidence="2">
    <name type="scientific">uncultured Caudovirales phage</name>
    <dbReference type="NCBI Taxonomy" id="2100421"/>
    <lineage>
        <taxon>Viruses</taxon>
        <taxon>Duplodnaviria</taxon>
        <taxon>Heunggongvirae</taxon>
        <taxon>Uroviricota</taxon>
        <taxon>Caudoviricetes</taxon>
        <taxon>Peduoviridae</taxon>
        <taxon>Maltschvirus</taxon>
        <taxon>Maltschvirus maltsch</taxon>
    </lineage>
</organism>
<keyword evidence="2" id="KW-0413">Isomerase</keyword>
<name>A0A6J7WXQ6_9CAUD</name>
<reference evidence="2" key="1">
    <citation type="submission" date="2020-05" db="EMBL/GenBank/DDBJ databases">
        <authorList>
            <person name="Chiriac C."/>
            <person name="Salcher M."/>
            <person name="Ghai R."/>
            <person name="Kavagutti S V."/>
        </authorList>
    </citation>
    <scope>NUCLEOTIDE SEQUENCE</scope>
</reference>
<dbReference type="InterPro" id="IPR050312">
    <property type="entry name" value="IolE/XylAMocC-like"/>
</dbReference>
<dbReference type="GO" id="GO:0016853">
    <property type="term" value="F:isomerase activity"/>
    <property type="evidence" value="ECO:0007669"/>
    <property type="project" value="UniProtKB-KW"/>
</dbReference>
<evidence type="ECO:0000313" key="2">
    <source>
        <dbReference type="EMBL" id="CAB5221675.1"/>
    </source>
</evidence>
<protein>
    <submittedName>
        <fullName evidence="2">IolE Sugar phosphate isomerases/epimerases</fullName>
    </submittedName>
</protein>